<evidence type="ECO:0000313" key="3">
    <source>
        <dbReference type="Proteomes" id="UP001501563"/>
    </source>
</evidence>
<gene>
    <name evidence="2" type="ORF">GCM10022207_92950</name>
</gene>
<keyword evidence="3" id="KW-1185">Reference proteome</keyword>
<comment type="caution">
    <text evidence="2">The sequence shown here is derived from an EMBL/GenBank/DDBJ whole genome shotgun (WGS) entry which is preliminary data.</text>
</comment>
<sequence>MRPARPFGSAPNPAPGHSTAPPVNAAGHRKRRHVEELAVRVRLSSLPAPAIPLRITAVGPAALVRGARRVTDTRAALPSTEDVLVLQNDAVSPYNQLDG</sequence>
<evidence type="ECO:0000313" key="2">
    <source>
        <dbReference type="EMBL" id="GAA3908842.1"/>
    </source>
</evidence>
<name>A0ABP7LWC7_9ACTN</name>
<proteinExistence type="predicted"/>
<organism evidence="2 3">
    <name type="scientific">Streptomyces lannensis</name>
    <dbReference type="NCBI Taxonomy" id="766498"/>
    <lineage>
        <taxon>Bacteria</taxon>
        <taxon>Bacillati</taxon>
        <taxon>Actinomycetota</taxon>
        <taxon>Actinomycetes</taxon>
        <taxon>Kitasatosporales</taxon>
        <taxon>Streptomycetaceae</taxon>
        <taxon>Streptomyces</taxon>
    </lineage>
</organism>
<protein>
    <submittedName>
        <fullName evidence="2">Uncharacterized protein</fullName>
    </submittedName>
</protein>
<accession>A0ABP7LWC7</accession>
<dbReference type="Proteomes" id="UP001501563">
    <property type="component" value="Unassembled WGS sequence"/>
</dbReference>
<reference evidence="3" key="1">
    <citation type="journal article" date="2019" name="Int. J. Syst. Evol. Microbiol.">
        <title>The Global Catalogue of Microorganisms (GCM) 10K type strain sequencing project: providing services to taxonomists for standard genome sequencing and annotation.</title>
        <authorList>
            <consortium name="The Broad Institute Genomics Platform"/>
            <consortium name="The Broad Institute Genome Sequencing Center for Infectious Disease"/>
            <person name="Wu L."/>
            <person name="Ma J."/>
        </authorList>
    </citation>
    <scope>NUCLEOTIDE SEQUENCE [LARGE SCALE GENOMIC DNA]</scope>
    <source>
        <strain evidence="3">JCM 16578</strain>
    </source>
</reference>
<dbReference type="EMBL" id="BAAAZA010000079">
    <property type="protein sequence ID" value="GAA3908842.1"/>
    <property type="molecule type" value="Genomic_DNA"/>
</dbReference>
<evidence type="ECO:0000256" key="1">
    <source>
        <dbReference type="SAM" id="MobiDB-lite"/>
    </source>
</evidence>
<feature type="region of interest" description="Disordered" evidence="1">
    <location>
        <begin position="1"/>
        <end position="31"/>
    </location>
</feature>